<dbReference type="PANTHER" id="PTHR38778:SF1">
    <property type="entry name" value="CYTOPLASMIC PROTEIN"/>
    <property type="match status" value="1"/>
</dbReference>
<keyword evidence="2" id="KW-1185">Reference proteome</keyword>
<dbReference type="RefSeq" id="WP_077314197.1">
    <property type="nucleotide sequence ID" value="NZ_AP024888.1"/>
</dbReference>
<dbReference type="Pfam" id="PF04320">
    <property type="entry name" value="YggL_50S_bp"/>
    <property type="match status" value="1"/>
</dbReference>
<organism evidence="1 2">
    <name type="scientific">Vibrio palustris</name>
    <dbReference type="NCBI Taxonomy" id="1918946"/>
    <lineage>
        <taxon>Bacteria</taxon>
        <taxon>Pseudomonadati</taxon>
        <taxon>Pseudomonadota</taxon>
        <taxon>Gammaproteobacteria</taxon>
        <taxon>Vibrionales</taxon>
        <taxon>Vibrionaceae</taxon>
        <taxon>Vibrio</taxon>
    </lineage>
</organism>
<dbReference type="GO" id="GO:0005829">
    <property type="term" value="C:cytosol"/>
    <property type="evidence" value="ECO:0007669"/>
    <property type="project" value="TreeGrafter"/>
</dbReference>
<evidence type="ECO:0000313" key="1">
    <source>
        <dbReference type="EMBL" id="SJL83782.1"/>
    </source>
</evidence>
<sequence>MATNRSRRLRKKLLTGEFTVFGFELEFNLEPQDEAELHTFFDDFVEFIEGQDLMFGGSASNEKFNVFVMAGGRYDSVTETQQQAIESWLDAKPMCSNIKIGPLVDVNGDV</sequence>
<evidence type="ECO:0000313" key="2">
    <source>
        <dbReference type="Proteomes" id="UP000189475"/>
    </source>
</evidence>
<dbReference type="InterPro" id="IPR007416">
    <property type="entry name" value="YggL_50S_bp"/>
</dbReference>
<dbReference type="EMBL" id="FUFT01000005">
    <property type="protein sequence ID" value="SJL83782.1"/>
    <property type="molecule type" value="Genomic_DNA"/>
</dbReference>
<reference evidence="1 2" key="1">
    <citation type="submission" date="2017-02" db="EMBL/GenBank/DDBJ databases">
        <authorList>
            <person name="Peterson S.W."/>
        </authorList>
    </citation>
    <scope>NUCLEOTIDE SEQUENCE [LARGE SCALE GENOMIC DNA]</scope>
    <source>
        <strain evidence="1 2">CECT 9027</strain>
    </source>
</reference>
<name>A0A1R4B4D6_9VIBR</name>
<protein>
    <recommendedName>
        <fullName evidence="3">DUF469 domain-containing protein</fullName>
    </recommendedName>
</protein>
<dbReference type="AlphaFoldDB" id="A0A1R4B4D6"/>
<evidence type="ECO:0008006" key="3">
    <source>
        <dbReference type="Google" id="ProtNLM"/>
    </source>
</evidence>
<dbReference type="OrthoDB" id="5768758at2"/>
<dbReference type="PANTHER" id="PTHR38778">
    <property type="entry name" value="CYTOPLASMIC PROTEIN-RELATED"/>
    <property type="match status" value="1"/>
</dbReference>
<proteinExistence type="predicted"/>
<gene>
    <name evidence="1" type="ORF">VPAL9027_01760</name>
</gene>
<dbReference type="Proteomes" id="UP000189475">
    <property type="component" value="Unassembled WGS sequence"/>
</dbReference>
<dbReference type="STRING" id="1918946.VPAL9027_01760"/>
<accession>A0A1R4B4D6</accession>